<evidence type="ECO:0000313" key="2">
    <source>
        <dbReference type="EMBL" id="CAB4147257.1"/>
    </source>
</evidence>
<organism evidence="2">
    <name type="scientific">uncultured Caudovirales phage</name>
    <dbReference type="NCBI Taxonomy" id="2100421"/>
    <lineage>
        <taxon>Viruses</taxon>
        <taxon>Duplodnaviria</taxon>
        <taxon>Heunggongvirae</taxon>
        <taxon>Uroviricota</taxon>
        <taxon>Caudoviricetes</taxon>
        <taxon>Peduoviridae</taxon>
        <taxon>Maltschvirus</taxon>
        <taxon>Maltschvirus maltsch</taxon>
    </lineage>
</organism>
<sequence>MTPTPQKKPDIAPQQTPDVMGAMKAEKVGSDATKTAEEIVRADSTRQGLDPTRVLKGLASDKKRNPQVKTVQIGNTVFVVKQVEAGTVESHIFTSESPQVIAKRYAALVNILKSQGMKRGYTYSDQPGFKKVAEMTGLPVKVTQTTQPMGGKIKPVYKFELEF</sequence>
<reference evidence="2" key="1">
    <citation type="submission" date="2020-04" db="EMBL/GenBank/DDBJ databases">
        <authorList>
            <person name="Chiriac C."/>
            <person name="Salcher M."/>
            <person name="Ghai R."/>
            <person name="Kavagutti S V."/>
        </authorList>
    </citation>
    <scope>NUCLEOTIDE SEQUENCE</scope>
</reference>
<feature type="region of interest" description="Disordered" evidence="1">
    <location>
        <begin position="39"/>
        <end position="61"/>
    </location>
</feature>
<proteinExistence type="predicted"/>
<dbReference type="EMBL" id="LR796476">
    <property type="protein sequence ID" value="CAB4147257.1"/>
    <property type="molecule type" value="Genomic_DNA"/>
</dbReference>
<name>A0A6J5MNR7_9CAUD</name>
<accession>A0A6J5MNR7</accession>
<evidence type="ECO:0000256" key="1">
    <source>
        <dbReference type="SAM" id="MobiDB-lite"/>
    </source>
</evidence>
<gene>
    <name evidence="2" type="ORF">UFOVP513_22</name>
</gene>
<protein>
    <submittedName>
        <fullName evidence="2">Uncharacterized protein</fullName>
    </submittedName>
</protein>